<dbReference type="RefSeq" id="WP_284391992.1">
    <property type="nucleotide sequence ID" value="NZ_BSNK01000002.1"/>
</dbReference>
<organism evidence="10 11">
    <name type="scientific">Algimonas ampicilliniresistens</name>
    <dbReference type="NCBI Taxonomy" id="1298735"/>
    <lineage>
        <taxon>Bacteria</taxon>
        <taxon>Pseudomonadati</taxon>
        <taxon>Pseudomonadota</taxon>
        <taxon>Alphaproteobacteria</taxon>
        <taxon>Maricaulales</taxon>
        <taxon>Robiginitomaculaceae</taxon>
        <taxon>Algimonas</taxon>
    </lineage>
</organism>
<protein>
    <recommendedName>
        <fullName evidence="8">Cytidylate kinase</fullName>
        <shortName evidence="8">CK</shortName>
        <ecNumber evidence="8">2.7.4.25</ecNumber>
    </recommendedName>
    <alternativeName>
        <fullName evidence="8">Cytidine monophosphate kinase</fullName>
        <shortName evidence="8">CMP kinase</shortName>
    </alternativeName>
</protein>
<reference evidence="10" key="1">
    <citation type="journal article" date="2014" name="Int. J. Syst. Evol. Microbiol.">
        <title>Complete genome of a new Firmicutes species belonging to the dominant human colonic microbiota ('Ruminococcus bicirculans') reveals two chromosomes and a selective capacity to utilize plant glucans.</title>
        <authorList>
            <consortium name="NISC Comparative Sequencing Program"/>
            <person name="Wegmann U."/>
            <person name="Louis P."/>
            <person name="Goesmann A."/>
            <person name="Henrissat B."/>
            <person name="Duncan S.H."/>
            <person name="Flint H.J."/>
        </authorList>
    </citation>
    <scope>NUCLEOTIDE SEQUENCE</scope>
    <source>
        <strain evidence="10">NBRC 108219</strain>
    </source>
</reference>
<dbReference type="Gene3D" id="3.40.50.300">
    <property type="entry name" value="P-loop containing nucleotide triphosphate hydrolases"/>
    <property type="match status" value="1"/>
</dbReference>
<keyword evidence="5 8" id="KW-0067">ATP-binding</keyword>
<dbReference type="InterPro" id="IPR011994">
    <property type="entry name" value="Cytidylate_kinase_dom"/>
</dbReference>
<dbReference type="Proteomes" id="UP001161391">
    <property type="component" value="Unassembled WGS sequence"/>
</dbReference>
<dbReference type="Pfam" id="PF02224">
    <property type="entry name" value="Cytidylate_kin"/>
    <property type="match status" value="1"/>
</dbReference>
<comment type="similarity">
    <text evidence="1 8">Belongs to the cytidylate kinase family. Type 1 subfamily.</text>
</comment>
<dbReference type="NCBIfam" id="TIGR00017">
    <property type="entry name" value="cmk"/>
    <property type="match status" value="1"/>
</dbReference>
<keyword evidence="11" id="KW-1185">Reference proteome</keyword>
<accession>A0ABQ5VD66</accession>
<evidence type="ECO:0000313" key="10">
    <source>
        <dbReference type="EMBL" id="GLQ24969.1"/>
    </source>
</evidence>
<name>A0ABQ5VD66_9PROT</name>
<keyword evidence="3 8" id="KW-0547">Nucleotide-binding</keyword>
<dbReference type="HAMAP" id="MF_00238">
    <property type="entry name" value="Cytidyl_kinase_type1"/>
    <property type="match status" value="1"/>
</dbReference>
<evidence type="ECO:0000256" key="7">
    <source>
        <dbReference type="ARBA" id="ARBA00048478"/>
    </source>
</evidence>
<dbReference type="EC" id="2.7.4.25" evidence="8"/>
<evidence type="ECO:0000256" key="6">
    <source>
        <dbReference type="ARBA" id="ARBA00047615"/>
    </source>
</evidence>
<gene>
    <name evidence="8 10" type="primary">cmk</name>
    <name evidence="10" type="ORF">GCM10007853_28430</name>
</gene>
<keyword evidence="2 8" id="KW-0808">Transferase</keyword>
<evidence type="ECO:0000259" key="9">
    <source>
        <dbReference type="Pfam" id="PF02224"/>
    </source>
</evidence>
<evidence type="ECO:0000256" key="3">
    <source>
        <dbReference type="ARBA" id="ARBA00022741"/>
    </source>
</evidence>
<keyword evidence="4 8" id="KW-0418">Kinase</keyword>
<evidence type="ECO:0000256" key="5">
    <source>
        <dbReference type="ARBA" id="ARBA00022840"/>
    </source>
</evidence>
<evidence type="ECO:0000256" key="4">
    <source>
        <dbReference type="ARBA" id="ARBA00022777"/>
    </source>
</evidence>
<dbReference type="InterPro" id="IPR003136">
    <property type="entry name" value="Cytidylate_kin"/>
</dbReference>
<proteinExistence type="inferred from homology"/>
<evidence type="ECO:0000256" key="2">
    <source>
        <dbReference type="ARBA" id="ARBA00022679"/>
    </source>
</evidence>
<comment type="subcellular location">
    <subcellularLocation>
        <location evidence="8">Cytoplasm</location>
    </subcellularLocation>
</comment>
<evidence type="ECO:0000256" key="8">
    <source>
        <dbReference type="HAMAP-Rule" id="MF_00238"/>
    </source>
</evidence>
<comment type="caution">
    <text evidence="10">The sequence shown here is derived from an EMBL/GenBank/DDBJ whole genome shotgun (WGS) entry which is preliminary data.</text>
</comment>
<feature type="binding site" evidence="8">
    <location>
        <begin position="17"/>
        <end position="25"/>
    </location>
    <ligand>
        <name>ATP</name>
        <dbReference type="ChEBI" id="CHEBI:30616"/>
    </ligand>
</feature>
<dbReference type="CDD" id="cd02020">
    <property type="entry name" value="CMPK"/>
    <property type="match status" value="1"/>
</dbReference>
<dbReference type="SUPFAM" id="SSF52540">
    <property type="entry name" value="P-loop containing nucleoside triphosphate hydrolases"/>
    <property type="match status" value="1"/>
</dbReference>
<evidence type="ECO:0000256" key="1">
    <source>
        <dbReference type="ARBA" id="ARBA00009427"/>
    </source>
</evidence>
<sequence length="220" mass="23183">MTKTAMTKTPLTIAVDGTFSSGKGTLSKRLATHYGVAHLDTGKLYRAVARDVLAAGGSVDDAKTAAKIASSIDASTLDDPFLKSGGMGSAASKVSVHPPVRAALLAFQRDFAAKGAVLDGRDIGTVICPDADVKLFVDADQEVRAERRYKELRGYGEDVTLESVLSDLRERDHRDMNRAVAPLKPAVDAHLLDTTHLSIDAAVSSAIILIDAVLNAKAQG</sequence>
<dbReference type="EMBL" id="BSNK01000002">
    <property type="protein sequence ID" value="GLQ24969.1"/>
    <property type="molecule type" value="Genomic_DNA"/>
</dbReference>
<dbReference type="InterPro" id="IPR027417">
    <property type="entry name" value="P-loop_NTPase"/>
</dbReference>
<dbReference type="GO" id="GO:0016301">
    <property type="term" value="F:kinase activity"/>
    <property type="evidence" value="ECO:0007669"/>
    <property type="project" value="UniProtKB-KW"/>
</dbReference>
<keyword evidence="8" id="KW-0963">Cytoplasm</keyword>
<comment type="catalytic activity">
    <reaction evidence="6 8">
        <text>dCMP + ATP = dCDP + ADP</text>
        <dbReference type="Rhea" id="RHEA:25094"/>
        <dbReference type="ChEBI" id="CHEBI:30616"/>
        <dbReference type="ChEBI" id="CHEBI:57566"/>
        <dbReference type="ChEBI" id="CHEBI:58593"/>
        <dbReference type="ChEBI" id="CHEBI:456216"/>
        <dbReference type="EC" id="2.7.4.25"/>
    </reaction>
</comment>
<feature type="domain" description="Cytidylate kinase" evidence="9">
    <location>
        <begin position="13"/>
        <end position="208"/>
    </location>
</feature>
<evidence type="ECO:0000313" key="11">
    <source>
        <dbReference type="Proteomes" id="UP001161391"/>
    </source>
</evidence>
<reference evidence="10" key="2">
    <citation type="submission" date="2023-01" db="EMBL/GenBank/DDBJ databases">
        <title>Draft genome sequence of Algimonas ampicilliniresistens strain NBRC 108219.</title>
        <authorList>
            <person name="Sun Q."/>
            <person name="Mori K."/>
        </authorList>
    </citation>
    <scope>NUCLEOTIDE SEQUENCE</scope>
    <source>
        <strain evidence="10">NBRC 108219</strain>
    </source>
</reference>
<comment type="catalytic activity">
    <reaction evidence="7 8">
        <text>CMP + ATP = CDP + ADP</text>
        <dbReference type="Rhea" id="RHEA:11600"/>
        <dbReference type="ChEBI" id="CHEBI:30616"/>
        <dbReference type="ChEBI" id="CHEBI:58069"/>
        <dbReference type="ChEBI" id="CHEBI:60377"/>
        <dbReference type="ChEBI" id="CHEBI:456216"/>
        <dbReference type="EC" id="2.7.4.25"/>
    </reaction>
</comment>